<dbReference type="Proteomes" id="UP000270094">
    <property type="component" value="Unassembled WGS sequence"/>
</dbReference>
<evidence type="ECO:0000313" key="2">
    <source>
        <dbReference type="EMBL" id="VDM83924.1"/>
    </source>
</evidence>
<dbReference type="EMBL" id="UYYB01126249">
    <property type="protein sequence ID" value="VDM83924.1"/>
    <property type="molecule type" value="Genomic_DNA"/>
</dbReference>
<accession>A0A3P7JYA8</accession>
<organism evidence="2 3">
    <name type="scientific">Strongylus vulgaris</name>
    <name type="common">Blood worm</name>
    <dbReference type="NCBI Taxonomy" id="40348"/>
    <lineage>
        <taxon>Eukaryota</taxon>
        <taxon>Metazoa</taxon>
        <taxon>Ecdysozoa</taxon>
        <taxon>Nematoda</taxon>
        <taxon>Chromadorea</taxon>
        <taxon>Rhabditida</taxon>
        <taxon>Rhabditina</taxon>
        <taxon>Rhabditomorpha</taxon>
        <taxon>Strongyloidea</taxon>
        <taxon>Strongylidae</taxon>
        <taxon>Strongylus</taxon>
    </lineage>
</organism>
<dbReference type="OrthoDB" id="5862211at2759"/>
<reference evidence="2 3" key="1">
    <citation type="submission" date="2018-11" db="EMBL/GenBank/DDBJ databases">
        <authorList>
            <consortium name="Pathogen Informatics"/>
        </authorList>
    </citation>
    <scope>NUCLEOTIDE SEQUENCE [LARGE SCALE GENOMIC DNA]</scope>
</reference>
<gene>
    <name evidence="2" type="ORF">SVUK_LOCUS18922</name>
</gene>
<feature type="region of interest" description="Disordered" evidence="1">
    <location>
        <begin position="1"/>
        <end position="26"/>
    </location>
</feature>
<feature type="compositionally biased region" description="Polar residues" evidence="1">
    <location>
        <begin position="1"/>
        <end position="12"/>
    </location>
</feature>
<evidence type="ECO:0000313" key="3">
    <source>
        <dbReference type="Proteomes" id="UP000270094"/>
    </source>
</evidence>
<dbReference type="AlphaFoldDB" id="A0A3P7JYA8"/>
<name>A0A3P7JYA8_STRVU</name>
<sequence>MQASDLNVSNNRHGGKEFEMPPTAVVGPRQCIRSTRVTTDMRGSNRHLRENDMEQYRHSLQQLNGRSNKIGLQKM</sequence>
<keyword evidence="3" id="KW-1185">Reference proteome</keyword>
<protein>
    <submittedName>
        <fullName evidence="2">Uncharacterized protein</fullName>
    </submittedName>
</protein>
<proteinExistence type="predicted"/>
<evidence type="ECO:0000256" key="1">
    <source>
        <dbReference type="SAM" id="MobiDB-lite"/>
    </source>
</evidence>